<organism evidence="1 2">
    <name type="scientific">Megalops atlanticus</name>
    <name type="common">Tarpon</name>
    <name type="synonym">Clupea gigantea</name>
    <dbReference type="NCBI Taxonomy" id="7932"/>
    <lineage>
        <taxon>Eukaryota</taxon>
        <taxon>Metazoa</taxon>
        <taxon>Chordata</taxon>
        <taxon>Craniata</taxon>
        <taxon>Vertebrata</taxon>
        <taxon>Euteleostomi</taxon>
        <taxon>Actinopterygii</taxon>
        <taxon>Neopterygii</taxon>
        <taxon>Teleostei</taxon>
        <taxon>Elopiformes</taxon>
        <taxon>Megalopidae</taxon>
        <taxon>Megalops</taxon>
    </lineage>
</organism>
<keyword evidence="2" id="KW-1185">Reference proteome</keyword>
<protein>
    <submittedName>
        <fullName evidence="1">Uncharacterized protein</fullName>
    </submittedName>
</protein>
<dbReference type="OrthoDB" id="6512834at2759"/>
<dbReference type="Proteomes" id="UP001046870">
    <property type="component" value="Chromosome 7"/>
</dbReference>
<sequence length="168" mass="19083">MKKRTLHAALVNQLMNQTFSLSRKEIEEEQPPVKRMLERWPALLRKQFLQSSQGWQVKILNKTFLSPWTDTSLDSLIFKSKKGVIGRTLAEILAQVEMKTHDVVAMRTAVLRCLVVFLGDDGSDFFKICFDSDAVTDFTQIPVGRVMLNLGVGNLSPKLQSFKNSLLQ</sequence>
<reference evidence="1" key="1">
    <citation type="submission" date="2021-01" db="EMBL/GenBank/DDBJ databases">
        <authorList>
            <person name="Zahm M."/>
            <person name="Roques C."/>
            <person name="Cabau C."/>
            <person name="Klopp C."/>
            <person name="Donnadieu C."/>
            <person name="Jouanno E."/>
            <person name="Lampietro C."/>
            <person name="Louis A."/>
            <person name="Herpin A."/>
            <person name="Echchiki A."/>
            <person name="Berthelot C."/>
            <person name="Parey E."/>
            <person name="Roest-Crollius H."/>
            <person name="Braasch I."/>
            <person name="Postlethwait J."/>
            <person name="Bobe J."/>
            <person name="Montfort J."/>
            <person name="Bouchez O."/>
            <person name="Begum T."/>
            <person name="Mejri S."/>
            <person name="Adams A."/>
            <person name="Chen W.-J."/>
            <person name="Guiguen Y."/>
        </authorList>
    </citation>
    <scope>NUCLEOTIDE SEQUENCE</scope>
    <source>
        <strain evidence="1">YG-15Mar2019-1</strain>
        <tissue evidence="1">Brain</tissue>
    </source>
</reference>
<evidence type="ECO:0000313" key="1">
    <source>
        <dbReference type="EMBL" id="KAG7473910.1"/>
    </source>
</evidence>
<gene>
    <name evidence="1" type="ORF">MATL_G00100970</name>
</gene>
<accession>A0A9D3Q3M2</accession>
<evidence type="ECO:0000313" key="2">
    <source>
        <dbReference type="Proteomes" id="UP001046870"/>
    </source>
</evidence>
<proteinExistence type="predicted"/>
<comment type="caution">
    <text evidence="1">The sequence shown here is derived from an EMBL/GenBank/DDBJ whole genome shotgun (WGS) entry which is preliminary data.</text>
</comment>
<name>A0A9D3Q3M2_MEGAT</name>
<dbReference type="AlphaFoldDB" id="A0A9D3Q3M2"/>
<dbReference type="EMBL" id="JAFDVH010000007">
    <property type="protein sequence ID" value="KAG7473910.1"/>
    <property type="molecule type" value="Genomic_DNA"/>
</dbReference>